<comment type="caution">
    <text evidence="1">The sequence shown here is derived from an EMBL/GenBank/DDBJ whole genome shotgun (WGS) entry which is preliminary data.</text>
</comment>
<evidence type="ECO:0000313" key="1">
    <source>
        <dbReference type="EMBL" id="KAK9823649.1"/>
    </source>
</evidence>
<organism evidence="1 2">
    <name type="scientific">[Myrmecia] bisecta</name>
    <dbReference type="NCBI Taxonomy" id="41462"/>
    <lineage>
        <taxon>Eukaryota</taxon>
        <taxon>Viridiplantae</taxon>
        <taxon>Chlorophyta</taxon>
        <taxon>core chlorophytes</taxon>
        <taxon>Trebouxiophyceae</taxon>
        <taxon>Trebouxiales</taxon>
        <taxon>Trebouxiaceae</taxon>
        <taxon>Myrmecia</taxon>
    </lineage>
</organism>
<reference evidence="1 2" key="1">
    <citation type="journal article" date="2024" name="Nat. Commun.">
        <title>Phylogenomics reveals the evolutionary origins of lichenization in chlorophyte algae.</title>
        <authorList>
            <person name="Puginier C."/>
            <person name="Libourel C."/>
            <person name="Otte J."/>
            <person name="Skaloud P."/>
            <person name="Haon M."/>
            <person name="Grisel S."/>
            <person name="Petersen M."/>
            <person name="Berrin J.G."/>
            <person name="Delaux P.M."/>
            <person name="Dal Grande F."/>
            <person name="Keller J."/>
        </authorList>
    </citation>
    <scope>NUCLEOTIDE SEQUENCE [LARGE SCALE GENOMIC DNA]</scope>
    <source>
        <strain evidence="1 2">SAG 2043</strain>
    </source>
</reference>
<dbReference type="Proteomes" id="UP001489004">
    <property type="component" value="Unassembled WGS sequence"/>
</dbReference>
<dbReference type="EMBL" id="JALJOR010000002">
    <property type="protein sequence ID" value="KAK9823649.1"/>
    <property type="molecule type" value="Genomic_DNA"/>
</dbReference>
<proteinExistence type="predicted"/>
<accession>A0AAW1QQC8</accession>
<protein>
    <submittedName>
        <fullName evidence="1">Uncharacterized protein</fullName>
    </submittedName>
</protein>
<evidence type="ECO:0000313" key="2">
    <source>
        <dbReference type="Proteomes" id="UP001489004"/>
    </source>
</evidence>
<keyword evidence="2" id="KW-1185">Reference proteome</keyword>
<dbReference type="AlphaFoldDB" id="A0AAW1QQC8"/>
<gene>
    <name evidence="1" type="ORF">WJX72_004422</name>
</gene>
<name>A0AAW1QQC8_9CHLO</name>
<sequence>MHAALELYDLTTSAEPDTVIAAAAEAACGSGEVSAAMITRLRTLSQTRGALLDIFIDVNGGGDAFTSQDVLLDGNTMLGLRLAAHGIFGCDVEKLRSLLNELPGNYERLFTCQTVLNQAADASAQRQVADAELTGIVYPKRAGPAIFSSALHLTMPVYFLLAIRKRLKDFHPEVLDRLLPGLGHLLPSDLITPVEGRAFEKLTAFQLVYRLRALALCGKCSVALQELFCGAGPGASSVVLRARADLLCGHTGSRHPDEW</sequence>